<keyword evidence="1" id="KW-0472">Membrane</keyword>
<dbReference type="KEGG" id="vg:77936481"/>
<evidence type="ECO:0000313" key="2">
    <source>
        <dbReference type="EMBL" id="QED11609.1"/>
    </source>
</evidence>
<feature type="transmembrane region" description="Helical" evidence="1">
    <location>
        <begin position="12"/>
        <end position="33"/>
    </location>
</feature>
<evidence type="ECO:0000313" key="3">
    <source>
        <dbReference type="Proteomes" id="UP000321915"/>
    </source>
</evidence>
<reference evidence="2 3" key="1">
    <citation type="submission" date="2019-07" db="EMBL/GenBank/DDBJ databases">
        <authorList>
            <person name="Abdullah A."/>
            <person name="Lima G.C."/>
            <person name="Cuneo C.K."/>
            <person name="Ennest D.C."/>
            <person name="Fritz K.J."/>
            <person name="Johnson B.T."/>
            <person name="Larson S.M."/>
            <person name="Lemunyete M.N."/>
            <person name="Murray M.B."/>
            <person name="Osmond D.E."/>
            <person name="Patras K.A."/>
            <person name="Ransibrahmanakul S."/>
            <person name="Simpson K.A."/>
            <person name="Thull B.S."/>
            <person name="Wetzel S."/>
            <person name="Bonilla J.A."/>
            <person name="Klyczek K."/>
            <person name="Garlena R.A."/>
            <person name="Russell D.A."/>
            <person name="Pope W.H."/>
            <person name="Jacobs-Sera D."/>
            <person name="Hatfull G.F."/>
        </authorList>
    </citation>
    <scope>NUCLEOTIDE SEQUENCE [LARGE SCALE GENOMIC DNA]</scope>
</reference>
<dbReference type="GeneID" id="77936481"/>
<keyword evidence="1" id="KW-1133">Transmembrane helix</keyword>
<keyword evidence="3" id="KW-1185">Reference proteome</keyword>
<sequence>MYNESVWTTKRVIWTAILTVVGIAILSWGGYALSVAMSGPKGVGDGIKQKNSASNWIAAQKEFVQRFEEIKSLDKKIGLYQAALKNDPKNTILQTNVTGVTSSCMSAVADYNADSKSYLMEEFKSSDLPYQINDANPLTDCA</sequence>
<proteinExistence type="predicted"/>
<dbReference type="EMBL" id="MN183282">
    <property type="protein sequence ID" value="QED11609.1"/>
    <property type="molecule type" value="Genomic_DNA"/>
</dbReference>
<evidence type="ECO:0000256" key="1">
    <source>
        <dbReference type="SAM" id="Phobius"/>
    </source>
</evidence>
<name>A0A5B8WHU5_9CAUD</name>
<keyword evidence="1" id="KW-0812">Transmembrane</keyword>
<gene>
    <name evidence="2" type="primary">120</name>
    <name evidence="2" type="ORF">SEA_QUI_120</name>
</gene>
<accession>A0A5B8WHU5</accession>
<protein>
    <submittedName>
        <fullName evidence="2">Membrane protein</fullName>
    </submittedName>
</protein>
<dbReference type="RefSeq" id="YP_010660486.1">
    <property type="nucleotide sequence ID" value="NC_070877.1"/>
</dbReference>
<organism evidence="2 3">
    <name type="scientific">Arthrobacter phage Qui</name>
    <dbReference type="NCBI Taxonomy" id="2603260"/>
    <lineage>
        <taxon>Viruses</taxon>
        <taxon>Duplodnaviria</taxon>
        <taxon>Heunggongvirae</taxon>
        <taxon>Uroviricota</taxon>
        <taxon>Caudoviricetes</taxon>
        <taxon>Quivirus</taxon>
        <taxon>Quivirus qui</taxon>
    </lineage>
</organism>
<dbReference type="Proteomes" id="UP000321915">
    <property type="component" value="Segment"/>
</dbReference>